<evidence type="ECO:0000313" key="1">
    <source>
        <dbReference type="EMBL" id="OPJ60190.1"/>
    </source>
</evidence>
<reference evidence="1 2" key="1">
    <citation type="submission" date="2017-03" db="EMBL/GenBank/DDBJ databases">
        <title>Genome sequence of Clostridium chromiireducens DSM 23318.</title>
        <authorList>
            <person name="Poehlein A."/>
            <person name="Daniel R."/>
        </authorList>
    </citation>
    <scope>NUCLEOTIDE SEQUENCE [LARGE SCALE GENOMIC DNA]</scope>
    <source>
        <strain evidence="1 2">DSM 23318</strain>
    </source>
</reference>
<dbReference type="EMBL" id="MZGT01000042">
    <property type="protein sequence ID" value="OPJ60190.1"/>
    <property type="molecule type" value="Genomic_DNA"/>
</dbReference>
<proteinExistence type="predicted"/>
<sequence>MLHKDSIIKDLDYPISEYWITSGSALLMHGVKKML</sequence>
<keyword evidence="2" id="KW-1185">Reference proteome</keyword>
<evidence type="ECO:0000313" key="2">
    <source>
        <dbReference type="Proteomes" id="UP000191056"/>
    </source>
</evidence>
<protein>
    <submittedName>
        <fullName evidence="1">Uncharacterized protein</fullName>
    </submittedName>
</protein>
<name>A0A1V4IK34_9CLOT</name>
<comment type="caution">
    <text evidence="1">The sequence shown here is derived from an EMBL/GenBank/DDBJ whole genome shotgun (WGS) entry which is preliminary data.</text>
</comment>
<accession>A0A1V4IK34</accession>
<dbReference type="Proteomes" id="UP000191056">
    <property type="component" value="Unassembled WGS sequence"/>
</dbReference>
<organism evidence="1 2">
    <name type="scientific">Clostridium chromiireducens</name>
    <dbReference type="NCBI Taxonomy" id="225345"/>
    <lineage>
        <taxon>Bacteria</taxon>
        <taxon>Bacillati</taxon>
        <taxon>Bacillota</taxon>
        <taxon>Clostridia</taxon>
        <taxon>Eubacteriales</taxon>
        <taxon>Clostridiaceae</taxon>
        <taxon>Clostridium</taxon>
    </lineage>
</organism>
<gene>
    <name evidence="1" type="ORF">CLCHR_31230</name>
</gene>
<dbReference type="AlphaFoldDB" id="A0A1V4IK34"/>